<accession>A0A917Q3X9</accession>
<evidence type="ECO:0000256" key="1">
    <source>
        <dbReference type="SAM" id="Phobius"/>
    </source>
</evidence>
<keyword evidence="2" id="KW-0732">Signal</keyword>
<feature type="transmembrane region" description="Helical" evidence="1">
    <location>
        <begin position="207"/>
        <end position="225"/>
    </location>
</feature>
<proteinExistence type="predicted"/>
<feature type="signal peptide" evidence="2">
    <location>
        <begin position="1"/>
        <end position="19"/>
    </location>
</feature>
<evidence type="ECO:0000313" key="4">
    <source>
        <dbReference type="Proteomes" id="UP000600449"/>
    </source>
</evidence>
<dbReference type="AlphaFoldDB" id="A0A917Q3X9"/>
<feature type="transmembrane region" description="Helical" evidence="1">
    <location>
        <begin position="160"/>
        <end position="179"/>
    </location>
</feature>
<evidence type="ECO:0008006" key="5">
    <source>
        <dbReference type="Google" id="ProtNLM"/>
    </source>
</evidence>
<sequence length="230" mass="24187">MKAVFVAAASLAFATAPLAFPFAGFDPELFLIPQVDPPVQPAGYAFGIWGVIYLWLLTSAAFGLVRRGDESAWDRPRWPLAGSLVIGAAWLAVAQTSALWATVLIWVMLILALVALARTPATDRWLLRAPVALYAGWLTAASWVSIGLFGAGFGIWLGQIGWAIASLLGALMLAALVLLRLPAIPLYAVAVVWALVAVAVANWGAVWSVVVLALLGAAGVAALGYRNARA</sequence>
<keyword evidence="1" id="KW-1133">Transmembrane helix</keyword>
<keyword evidence="1" id="KW-0472">Membrane</keyword>
<feature type="transmembrane region" description="Helical" evidence="1">
    <location>
        <begin position="77"/>
        <end position="93"/>
    </location>
</feature>
<keyword evidence="1" id="KW-0812">Transmembrane</keyword>
<dbReference type="EMBL" id="BMMF01000001">
    <property type="protein sequence ID" value="GGK18101.1"/>
    <property type="molecule type" value="Genomic_DNA"/>
</dbReference>
<comment type="caution">
    <text evidence="3">The sequence shown here is derived from an EMBL/GenBank/DDBJ whole genome shotgun (WGS) entry which is preliminary data.</text>
</comment>
<feature type="transmembrane region" description="Helical" evidence="1">
    <location>
        <begin position="184"/>
        <end position="201"/>
    </location>
</feature>
<feature type="transmembrane region" description="Helical" evidence="1">
    <location>
        <begin position="43"/>
        <end position="65"/>
    </location>
</feature>
<keyword evidence="4" id="KW-1185">Reference proteome</keyword>
<evidence type="ECO:0000313" key="3">
    <source>
        <dbReference type="EMBL" id="GGK18101.1"/>
    </source>
</evidence>
<protein>
    <recommendedName>
        <fullName evidence="5">Seryl-tRNA synthetase</fullName>
    </recommendedName>
</protein>
<gene>
    <name evidence="3" type="ORF">GCM10011322_01010</name>
</gene>
<feature type="transmembrane region" description="Helical" evidence="1">
    <location>
        <begin position="99"/>
        <end position="119"/>
    </location>
</feature>
<evidence type="ECO:0000256" key="2">
    <source>
        <dbReference type="SAM" id="SignalP"/>
    </source>
</evidence>
<name>A0A917Q3X9_9HYPH</name>
<feature type="chain" id="PRO_5037550710" description="Seryl-tRNA synthetase" evidence="2">
    <location>
        <begin position="20"/>
        <end position="230"/>
    </location>
</feature>
<reference evidence="3 4" key="1">
    <citation type="journal article" date="2014" name="Int. J. Syst. Evol. Microbiol.">
        <title>Complete genome sequence of Corynebacterium casei LMG S-19264T (=DSM 44701T), isolated from a smear-ripened cheese.</title>
        <authorList>
            <consortium name="US DOE Joint Genome Institute (JGI-PGF)"/>
            <person name="Walter F."/>
            <person name="Albersmeier A."/>
            <person name="Kalinowski J."/>
            <person name="Ruckert C."/>
        </authorList>
    </citation>
    <scope>NUCLEOTIDE SEQUENCE [LARGE SCALE GENOMIC DNA]</scope>
    <source>
        <strain evidence="3 4">CGMCC 1.9161</strain>
    </source>
</reference>
<dbReference type="RefSeq" id="WP_188908362.1">
    <property type="nucleotide sequence ID" value="NZ_BMMF01000001.1"/>
</dbReference>
<dbReference type="Proteomes" id="UP000600449">
    <property type="component" value="Unassembled WGS sequence"/>
</dbReference>
<organism evidence="3 4">
    <name type="scientific">Salinarimonas ramus</name>
    <dbReference type="NCBI Taxonomy" id="690164"/>
    <lineage>
        <taxon>Bacteria</taxon>
        <taxon>Pseudomonadati</taxon>
        <taxon>Pseudomonadota</taxon>
        <taxon>Alphaproteobacteria</taxon>
        <taxon>Hyphomicrobiales</taxon>
        <taxon>Salinarimonadaceae</taxon>
        <taxon>Salinarimonas</taxon>
    </lineage>
</organism>
<feature type="transmembrane region" description="Helical" evidence="1">
    <location>
        <begin position="131"/>
        <end position="154"/>
    </location>
</feature>